<protein>
    <submittedName>
        <fullName evidence="1">Uncharacterized protein</fullName>
    </submittedName>
</protein>
<name>A0AAU9K754_9CILI</name>
<comment type="caution">
    <text evidence="1">The sequence shown here is derived from an EMBL/GenBank/DDBJ whole genome shotgun (WGS) entry which is preliminary data.</text>
</comment>
<accession>A0AAU9K754</accession>
<evidence type="ECO:0000313" key="1">
    <source>
        <dbReference type="EMBL" id="CAG9334027.1"/>
    </source>
</evidence>
<dbReference type="EMBL" id="CAJZBQ010000057">
    <property type="protein sequence ID" value="CAG9334027.1"/>
    <property type="molecule type" value="Genomic_DNA"/>
</dbReference>
<gene>
    <name evidence="1" type="ORF">BSTOLATCC_MIC59832</name>
</gene>
<reference evidence="1" key="1">
    <citation type="submission" date="2021-09" db="EMBL/GenBank/DDBJ databases">
        <authorList>
            <consortium name="AG Swart"/>
            <person name="Singh M."/>
            <person name="Singh A."/>
            <person name="Seah K."/>
            <person name="Emmerich C."/>
        </authorList>
    </citation>
    <scope>NUCLEOTIDE SEQUENCE</scope>
    <source>
        <strain evidence="1">ATCC30299</strain>
    </source>
</reference>
<dbReference type="Proteomes" id="UP001162131">
    <property type="component" value="Unassembled WGS sequence"/>
</dbReference>
<evidence type="ECO:0000313" key="2">
    <source>
        <dbReference type="Proteomes" id="UP001162131"/>
    </source>
</evidence>
<proteinExistence type="predicted"/>
<dbReference type="AlphaFoldDB" id="A0AAU9K754"/>
<sequence>MIGNFSCFTSSCRKQVKFACSCTVPETMMCKIHKLNHLKGKKHHKIRNFQLEDRQVSIEEDVFRILNSERLWLEKIKMILTQNFEQPLQDLLRIKLLYLEESMSEIDKLAKAFKKISNIESRISAEEIIQREVYKNKDNLADLILNEKKTHIDAFAQKLTFRSSNNAVQRSQLLSELYQLSHFDEYENYIFSIVTPNSRTKKSYKKFIKECENLYLLLDKPDLKILKQHSHILFNTDFNYLYSYVDNYNGIELYAYDIESHKMTIKSYRPNHRLLDSITNIVKISKSSILILGILAGHAKGFIMDLGNKNVRQIFQSKVQTGPFHELNEFICYENYLFVFGCKGIQNCMKMNLNSKRWQQMKFPYLHDRIFSVFLKNYALISCYRNSNFYLYDFLIEGYSEISDFKYIKRKKFLFTDNLRVYMWIWGSIYESEEDNPFKWNLIADFKFGIHAEPNGITYSNYMGNLYIGFLISPQMYCFKFNRTKKEMELIYQEDVNN</sequence>
<organism evidence="1 2">
    <name type="scientific">Blepharisma stoltei</name>
    <dbReference type="NCBI Taxonomy" id="1481888"/>
    <lineage>
        <taxon>Eukaryota</taxon>
        <taxon>Sar</taxon>
        <taxon>Alveolata</taxon>
        <taxon>Ciliophora</taxon>
        <taxon>Postciliodesmatophora</taxon>
        <taxon>Heterotrichea</taxon>
        <taxon>Heterotrichida</taxon>
        <taxon>Blepharismidae</taxon>
        <taxon>Blepharisma</taxon>
    </lineage>
</organism>
<keyword evidence="2" id="KW-1185">Reference proteome</keyword>